<dbReference type="InterPro" id="IPR007172">
    <property type="entry name" value="DUF374"/>
</dbReference>
<evidence type="ECO:0000313" key="3">
    <source>
        <dbReference type="Proteomes" id="UP000219331"/>
    </source>
</evidence>
<gene>
    <name evidence="2" type="ORF">SAMN05421512_10651</name>
</gene>
<dbReference type="STRING" id="538381.GCA_001696535_02580"/>
<feature type="domain" description="DUF374" evidence="1">
    <location>
        <begin position="66"/>
        <end position="138"/>
    </location>
</feature>
<dbReference type="EMBL" id="OBML01000006">
    <property type="protein sequence ID" value="SOC09488.1"/>
    <property type="molecule type" value="Genomic_DNA"/>
</dbReference>
<dbReference type="AlphaFoldDB" id="A0A285STF3"/>
<keyword evidence="3" id="KW-1185">Reference proteome</keyword>
<proteinExistence type="predicted"/>
<dbReference type="Proteomes" id="UP000219331">
    <property type="component" value="Unassembled WGS sequence"/>
</dbReference>
<dbReference type="OrthoDB" id="9810508at2"/>
<accession>A0A285STF3</accession>
<sequence>MLKRAGRSPLLQKLVGNALAGYLLAVRKTSSFRLDPPDLYERLEVDLPAIVAMWHGQHFVMPFARPPSYDVRVMISRSADGEINAIAASKLGLGLIRASGAHHAHQVSKRGGLRGFIEAMRCLKEGASVAMTADVPKVSRVAGLGIVQLARHSGRPIVPMAVATSRHIDLSTWDRATINLPFGRMVVASGEAIHVAPDADDAVLEEARKAVEASMNETTERAYALAKSG</sequence>
<reference evidence="2 3" key="1">
    <citation type="submission" date="2017-08" db="EMBL/GenBank/DDBJ databases">
        <authorList>
            <person name="de Groot N.N."/>
        </authorList>
    </citation>
    <scope>NUCLEOTIDE SEQUENCE [LARGE SCALE GENOMIC DNA]</scope>
    <source>
        <strain evidence="2 3">USBA 352</strain>
    </source>
</reference>
<name>A0A285STF3_9HYPH</name>
<dbReference type="CDD" id="cd07983">
    <property type="entry name" value="LPLAT_DUF374-like"/>
    <property type="match status" value="1"/>
</dbReference>
<protein>
    <recommendedName>
        <fullName evidence="1">DUF374 domain-containing protein</fullName>
    </recommendedName>
</protein>
<dbReference type="Pfam" id="PF04028">
    <property type="entry name" value="DUF374"/>
    <property type="match status" value="1"/>
</dbReference>
<evidence type="ECO:0000313" key="2">
    <source>
        <dbReference type="EMBL" id="SOC09488.1"/>
    </source>
</evidence>
<evidence type="ECO:0000259" key="1">
    <source>
        <dbReference type="Pfam" id="PF04028"/>
    </source>
</evidence>
<organism evidence="2 3">
    <name type="scientific">Stappia indica</name>
    <dbReference type="NCBI Taxonomy" id="538381"/>
    <lineage>
        <taxon>Bacteria</taxon>
        <taxon>Pseudomonadati</taxon>
        <taxon>Pseudomonadota</taxon>
        <taxon>Alphaproteobacteria</taxon>
        <taxon>Hyphomicrobiales</taxon>
        <taxon>Stappiaceae</taxon>
        <taxon>Stappia</taxon>
    </lineage>
</organism>
<dbReference type="RefSeq" id="WP_097175048.1">
    <property type="nucleotide sequence ID" value="NZ_OBML01000006.1"/>
</dbReference>